<dbReference type="Pfam" id="PF00642">
    <property type="entry name" value="zf-CCCH"/>
    <property type="match status" value="1"/>
</dbReference>
<feature type="zinc finger region" description="C3H1-type" evidence="5">
    <location>
        <begin position="68"/>
        <end position="96"/>
    </location>
</feature>
<evidence type="ECO:0000259" key="7">
    <source>
        <dbReference type="PROSITE" id="PS50103"/>
    </source>
</evidence>
<evidence type="ECO:0000256" key="2">
    <source>
        <dbReference type="ARBA" id="ARBA00022737"/>
    </source>
</evidence>
<gene>
    <name evidence="8" type="ORF">PGSY75_1464200</name>
</gene>
<dbReference type="KEGG" id="pgab:PGSY75_1464200"/>
<dbReference type="Proteomes" id="UP000076004">
    <property type="component" value="Chromosome 14"/>
</dbReference>
<organism evidence="8 9">
    <name type="scientific">Plasmodium gaboni</name>
    <dbReference type="NCBI Taxonomy" id="647221"/>
    <lineage>
        <taxon>Eukaryota</taxon>
        <taxon>Sar</taxon>
        <taxon>Alveolata</taxon>
        <taxon>Apicomplexa</taxon>
        <taxon>Aconoidasida</taxon>
        <taxon>Haemosporida</taxon>
        <taxon>Plasmodiidae</taxon>
        <taxon>Plasmodium</taxon>
        <taxon>Plasmodium (Laverania)</taxon>
    </lineage>
</organism>
<sequence length="338" mass="40163">MEKINDKEILEKISDITGNTTKNALVGFKKKKKKKKKKNVDISPDITKKIKNKKINKTENTFDNFKYEPKKETCKFFFKKGKCIHNDKCTYSHDVIPIYKISKLCKFLVKGTCHKQNCIFSHDYELFYCRNNVIYNSCHNPACKFKHVKIDNSINNADEYNKEVDNVLTKDDKIRFLYNNKNYLMELLIHKYHTFDNTDHKINIDNLIKKNNYPWFINGIIDIIKLDFKYNKADSFFKLINIAKNNQNNNLKSYMDNPNNQNIHNNNDLTNNASTNNQDIKSSQQTIKDEYLKNNNDTQNGDNKLDNNVEENFDDYNFYSSEEEDYTQYLNKYFDMDT</sequence>
<dbReference type="GO" id="GO:0008270">
    <property type="term" value="F:zinc ion binding"/>
    <property type="evidence" value="ECO:0007669"/>
    <property type="project" value="UniProtKB-KW"/>
</dbReference>
<feature type="domain" description="C3H1-type" evidence="7">
    <location>
        <begin position="68"/>
        <end position="96"/>
    </location>
</feature>
<dbReference type="GO" id="GO:0045892">
    <property type="term" value="P:negative regulation of DNA-templated transcription"/>
    <property type="evidence" value="ECO:0007669"/>
    <property type="project" value="InterPro"/>
</dbReference>
<dbReference type="AlphaFoldDB" id="A0A151LB85"/>
<dbReference type="Gene3D" id="4.10.1000.10">
    <property type="entry name" value="Zinc finger, CCCH-type"/>
    <property type="match status" value="1"/>
</dbReference>
<feature type="compositionally biased region" description="Low complexity" evidence="6">
    <location>
        <begin position="256"/>
        <end position="277"/>
    </location>
</feature>
<feature type="zinc finger region" description="C3H1-type" evidence="5">
    <location>
        <begin position="99"/>
        <end position="125"/>
    </location>
</feature>
<reference evidence="8 9" key="1">
    <citation type="journal article" date="2016" name="Nat. Commun.">
        <title>Genomes of cryptic chimpanzee Plasmodium species reveal key evolutionary events leading to human malaria.</title>
        <authorList>
            <person name="Sundararaman S.A."/>
            <person name="Plenderleith L.J."/>
            <person name="Liu W."/>
            <person name="Loy D.E."/>
            <person name="Learn G.H."/>
            <person name="Li Y."/>
            <person name="Shaw K.S."/>
            <person name="Ayouba A."/>
            <person name="Peeters M."/>
            <person name="Speede S."/>
            <person name="Shaw G.M."/>
            <person name="Bushman F.D."/>
            <person name="Brisson D."/>
            <person name="Rayner J.C."/>
            <person name="Sharp P.M."/>
            <person name="Hahn B.H."/>
        </authorList>
    </citation>
    <scope>NUCLEOTIDE SEQUENCE [LARGE SCALE GENOMIC DNA]</scope>
    <source>
        <strain evidence="8 9">SY75</strain>
    </source>
</reference>
<evidence type="ECO:0000313" key="8">
    <source>
        <dbReference type="EMBL" id="KYN96230.1"/>
    </source>
</evidence>
<accession>A0A151LB85</accession>
<dbReference type="InterPro" id="IPR000571">
    <property type="entry name" value="Znf_CCCH"/>
</dbReference>
<name>A0A151LB85_9APIC</name>
<dbReference type="RefSeq" id="XP_018639696.1">
    <property type="nucleotide sequence ID" value="XM_018788324.1"/>
</dbReference>
<keyword evidence="4 5" id="KW-0862">Zinc</keyword>
<evidence type="ECO:0000256" key="5">
    <source>
        <dbReference type="PROSITE-ProRule" id="PRU00723"/>
    </source>
</evidence>
<dbReference type="PROSITE" id="PS50103">
    <property type="entry name" value="ZF_C3H1"/>
    <property type="match status" value="2"/>
</dbReference>
<dbReference type="InterPro" id="IPR036855">
    <property type="entry name" value="Znf_CCCH_sf"/>
</dbReference>
<dbReference type="VEuPathDB" id="PlasmoDB:PGSY75_1464200"/>
<dbReference type="GO" id="GO:0003723">
    <property type="term" value="F:RNA binding"/>
    <property type="evidence" value="ECO:0007669"/>
    <property type="project" value="InterPro"/>
</dbReference>
<evidence type="ECO:0000256" key="6">
    <source>
        <dbReference type="SAM" id="MobiDB-lite"/>
    </source>
</evidence>
<dbReference type="SUPFAM" id="SSF90229">
    <property type="entry name" value="CCCH zinc finger"/>
    <property type="match status" value="1"/>
</dbReference>
<dbReference type="EMBL" id="LVLB01000015">
    <property type="protein sequence ID" value="KYN96230.1"/>
    <property type="molecule type" value="Genomic_DNA"/>
</dbReference>
<dbReference type="GeneID" id="29778925"/>
<keyword evidence="1 5" id="KW-0479">Metal-binding</keyword>
<proteinExistence type="predicted"/>
<feature type="region of interest" description="Disordered" evidence="6">
    <location>
        <begin position="256"/>
        <end position="281"/>
    </location>
</feature>
<dbReference type="InterPro" id="IPR045124">
    <property type="entry name" value="Su(sable)-like"/>
</dbReference>
<dbReference type="GO" id="GO:0005634">
    <property type="term" value="C:nucleus"/>
    <property type="evidence" value="ECO:0007669"/>
    <property type="project" value="TreeGrafter"/>
</dbReference>
<keyword evidence="3 5" id="KW-0863">Zinc-finger</keyword>
<dbReference type="PANTHER" id="PTHR13119">
    <property type="entry name" value="ZINC FINGER CCCH DOMAIN-CONTAINING PROTEI"/>
    <property type="match status" value="1"/>
</dbReference>
<protein>
    <submittedName>
        <fullName evidence="8">Putative zinc finger protein</fullName>
    </submittedName>
</protein>
<dbReference type="VEuPathDB" id="PlasmoDB:PGABG01_1462900"/>
<dbReference type="SMART" id="SM00356">
    <property type="entry name" value="ZnF_C3H1"/>
    <property type="match status" value="2"/>
</dbReference>
<evidence type="ECO:0000313" key="9">
    <source>
        <dbReference type="Proteomes" id="UP000076004"/>
    </source>
</evidence>
<feature type="domain" description="C3H1-type" evidence="7">
    <location>
        <begin position="99"/>
        <end position="125"/>
    </location>
</feature>
<evidence type="ECO:0000256" key="1">
    <source>
        <dbReference type="ARBA" id="ARBA00022723"/>
    </source>
</evidence>
<comment type="caution">
    <text evidence="8">The sequence shown here is derived from an EMBL/GenBank/DDBJ whole genome shotgun (WGS) entry which is preliminary data.</text>
</comment>
<evidence type="ECO:0000256" key="4">
    <source>
        <dbReference type="ARBA" id="ARBA00022833"/>
    </source>
</evidence>
<dbReference type="PANTHER" id="PTHR13119:SF12">
    <property type="entry name" value="PROTEIN SUPPRESSOR OF SABLE"/>
    <property type="match status" value="1"/>
</dbReference>
<keyword evidence="2" id="KW-0677">Repeat</keyword>
<evidence type="ECO:0000256" key="3">
    <source>
        <dbReference type="ARBA" id="ARBA00022771"/>
    </source>
</evidence>